<comment type="subcellular location">
    <subcellularLocation>
        <location evidence="9">Cytoplasm</location>
    </subcellularLocation>
</comment>
<accession>A0A7C5EX28</accession>
<dbReference type="EC" id="6.1.1.6" evidence="9"/>
<evidence type="ECO:0000256" key="4">
    <source>
        <dbReference type="ARBA" id="ARBA00022741"/>
    </source>
</evidence>
<evidence type="ECO:0000256" key="9">
    <source>
        <dbReference type="HAMAP-Rule" id="MF_00252"/>
    </source>
</evidence>
<dbReference type="InterPro" id="IPR044136">
    <property type="entry name" value="Lys-tRNA-ligase_II_N"/>
</dbReference>
<dbReference type="GO" id="GO:0000049">
    <property type="term" value="F:tRNA binding"/>
    <property type="evidence" value="ECO:0007669"/>
    <property type="project" value="TreeGrafter"/>
</dbReference>
<dbReference type="InterPro" id="IPR018149">
    <property type="entry name" value="Lys-tRNA-synth_II_C"/>
</dbReference>
<evidence type="ECO:0000313" key="12">
    <source>
        <dbReference type="EMBL" id="HGZ12085.1"/>
    </source>
</evidence>
<evidence type="ECO:0000256" key="3">
    <source>
        <dbReference type="ARBA" id="ARBA00022723"/>
    </source>
</evidence>
<protein>
    <recommendedName>
        <fullName evidence="9">Lysine--tRNA ligase</fullName>
        <ecNumber evidence="9">6.1.1.6</ecNumber>
    </recommendedName>
    <alternativeName>
        <fullName evidence="9">Lysyl-tRNA synthetase</fullName>
        <shortName evidence="9">LysRS</shortName>
    </alternativeName>
</protein>
<dbReference type="AlphaFoldDB" id="A0A7C5EX28"/>
<dbReference type="PANTHER" id="PTHR42918">
    <property type="entry name" value="LYSYL-TRNA SYNTHETASE"/>
    <property type="match status" value="1"/>
</dbReference>
<keyword evidence="3 9" id="KW-0479">Metal-binding</keyword>
<dbReference type="CDD" id="cd04322">
    <property type="entry name" value="LysRS_N"/>
    <property type="match status" value="1"/>
</dbReference>
<dbReference type="GO" id="GO:0000287">
    <property type="term" value="F:magnesium ion binding"/>
    <property type="evidence" value="ECO:0007669"/>
    <property type="project" value="UniProtKB-UniRule"/>
</dbReference>
<dbReference type="Gene3D" id="2.40.50.140">
    <property type="entry name" value="Nucleic acid-binding proteins"/>
    <property type="match status" value="1"/>
</dbReference>
<keyword evidence="6 9" id="KW-0648">Protein biosynthesis</keyword>
<dbReference type="GO" id="GO:0004824">
    <property type="term" value="F:lysine-tRNA ligase activity"/>
    <property type="evidence" value="ECO:0007669"/>
    <property type="project" value="UniProtKB-UniRule"/>
</dbReference>
<evidence type="ECO:0000256" key="5">
    <source>
        <dbReference type="ARBA" id="ARBA00022840"/>
    </source>
</evidence>
<dbReference type="SUPFAM" id="SSF55681">
    <property type="entry name" value="Class II aaRS and biotin synthetases"/>
    <property type="match status" value="1"/>
</dbReference>
<feature type="domain" description="Aminoacyl-transfer RNA synthetases class-II family profile" evidence="11">
    <location>
        <begin position="173"/>
        <end position="492"/>
    </location>
</feature>
<evidence type="ECO:0000256" key="1">
    <source>
        <dbReference type="ARBA" id="ARBA00008226"/>
    </source>
</evidence>
<dbReference type="SUPFAM" id="SSF50249">
    <property type="entry name" value="Nucleic acid-binding proteins"/>
    <property type="match status" value="1"/>
</dbReference>
<name>A0A7C5EX28_9BACT</name>
<dbReference type="FunFam" id="2.40.50.140:FF:000024">
    <property type="entry name" value="Lysine--tRNA ligase"/>
    <property type="match status" value="1"/>
</dbReference>
<dbReference type="PANTHER" id="PTHR42918:SF15">
    <property type="entry name" value="LYSINE--TRNA LIGASE, CHLOROPLASTIC_MITOCHONDRIAL"/>
    <property type="match status" value="1"/>
</dbReference>
<proteinExistence type="inferred from homology"/>
<reference evidence="12" key="1">
    <citation type="journal article" date="2020" name="mSystems">
        <title>Genome- and Community-Level Interaction Insights into Carbon Utilization and Element Cycling Functions of Hydrothermarchaeota in Hydrothermal Sediment.</title>
        <authorList>
            <person name="Zhou Z."/>
            <person name="Liu Y."/>
            <person name="Xu W."/>
            <person name="Pan J."/>
            <person name="Luo Z.H."/>
            <person name="Li M."/>
        </authorList>
    </citation>
    <scope>NUCLEOTIDE SEQUENCE [LARGE SCALE GENOMIC DNA]</scope>
    <source>
        <strain evidence="12">SpSt-853</strain>
    </source>
</reference>
<dbReference type="Gene3D" id="3.30.930.10">
    <property type="entry name" value="Bira Bifunctional Protein, Domain 2"/>
    <property type="match status" value="1"/>
</dbReference>
<feature type="binding site" evidence="9">
    <location>
        <position position="410"/>
    </location>
    <ligand>
        <name>Mg(2+)</name>
        <dbReference type="ChEBI" id="CHEBI:18420"/>
        <label>1</label>
    </ligand>
</feature>
<comment type="caution">
    <text evidence="12">The sequence shown here is derived from an EMBL/GenBank/DDBJ whole genome shotgun (WGS) entry which is preliminary data.</text>
</comment>
<evidence type="ECO:0000259" key="11">
    <source>
        <dbReference type="PROSITE" id="PS50862"/>
    </source>
</evidence>
<keyword evidence="2 9" id="KW-0436">Ligase</keyword>
<evidence type="ECO:0000256" key="10">
    <source>
        <dbReference type="RuleBase" id="RU000336"/>
    </source>
</evidence>
<dbReference type="GO" id="GO:0006430">
    <property type="term" value="P:lysyl-tRNA aminoacylation"/>
    <property type="evidence" value="ECO:0007669"/>
    <property type="project" value="UniProtKB-UniRule"/>
</dbReference>
<dbReference type="Pfam" id="PF00152">
    <property type="entry name" value="tRNA-synt_2"/>
    <property type="match status" value="1"/>
</dbReference>
<dbReference type="Pfam" id="PF01336">
    <property type="entry name" value="tRNA_anti-codon"/>
    <property type="match status" value="1"/>
</dbReference>
<comment type="catalytic activity">
    <reaction evidence="8 9 10">
        <text>tRNA(Lys) + L-lysine + ATP = L-lysyl-tRNA(Lys) + AMP + diphosphate</text>
        <dbReference type="Rhea" id="RHEA:20792"/>
        <dbReference type="Rhea" id="RHEA-COMP:9696"/>
        <dbReference type="Rhea" id="RHEA-COMP:9697"/>
        <dbReference type="ChEBI" id="CHEBI:30616"/>
        <dbReference type="ChEBI" id="CHEBI:32551"/>
        <dbReference type="ChEBI" id="CHEBI:33019"/>
        <dbReference type="ChEBI" id="CHEBI:78442"/>
        <dbReference type="ChEBI" id="CHEBI:78529"/>
        <dbReference type="ChEBI" id="CHEBI:456215"/>
        <dbReference type="EC" id="6.1.1.6"/>
    </reaction>
</comment>
<keyword evidence="9 10" id="KW-0460">Magnesium</keyword>
<comment type="cofactor">
    <cofactor evidence="9 10">
        <name>Mg(2+)</name>
        <dbReference type="ChEBI" id="CHEBI:18420"/>
    </cofactor>
    <text evidence="9 10">Binds 3 Mg(2+) ions per subunit.</text>
</comment>
<sequence length="496" mass="56967">MSLVDQIIKQRREKIAEFRRAGIDPFFNRFSPSHTLAQVVTEHGDKSGPELAQLNQEFRVAGRLMLIRKFGKAIFCHLQDGSGRLQIYVQREVLGDVAFSWFKKLDIGDIVGFEGTLFRTRTQELTLQARRFTLLTKSLRPLPEKFHGLTDVESRYRMRHLDLLFNPEVCEVFRTRSAMIRLIRQFLDSRGFLEVETPMMQPIPGGATARPFVTHHQALDLPLYLRIAPELYLKRLVAGGFDRVYEINRNFRNEGLSSLHNPEFTMLEFYQAYATYEDLMELTEELIAFLARELLGRLSLVYQGQVIDLTPPWRRLDLRESLTEVGGIAREVVQDRQALVALAQKEGIQLRPGEGYGRALTKLFDLYVEPRLLEPTFVVGYPTETSPLSRKNDRDPEVVDRFELFIAGRELANAFSELNDPDDQRARFERQLAAHLAGDEEMPHAVDEDFLLALEHGMPPTAGEGIGIDRLVMLFTDSPSIRDVILFPLLKPERRP</sequence>
<dbReference type="NCBIfam" id="TIGR00499">
    <property type="entry name" value="lysS_bact"/>
    <property type="match status" value="1"/>
</dbReference>
<dbReference type="InterPro" id="IPR002313">
    <property type="entry name" value="Lys-tRNA-ligase_II"/>
</dbReference>
<comment type="subunit">
    <text evidence="9">Homodimer.</text>
</comment>
<keyword evidence="5 9" id="KW-0067">ATP-binding</keyword>
<dbReference type="GO" id="GO:0005524">
    <property type="term" value="F:ATP binding"/>
    <property type="evidence" value="ECO:0007669"/>
    <property type="project" value="UniProtKB-UniRule"/>
</dbReference>
<dbReference type="InterPro" id="IPR004364">
    <property type="entry name" value="Aa-tRNA-synt_II"/>
</dbReference>
<gene>
    <name evidence="9 12" type="primary">lysS</name>
    <name evidence="12" type="ORF">ENW48_07700</name>
</gene>
<feature type="binding site" evidence="9">
    <location>
        <position position="403"/>
    </location>
    <ligand>
        <name>Mg(2+)</name>
        <dbReference type="ChEBI" id="CHEBI:18420"/>
        <label>1</label>
    </ligand>
</feature>
<dbReference type="PRINTS" id="PR00982">
    <property type="entry name" value="TRNASYNTHLYS"/>
</dbReference>
<dbReference type="HAMAP" id="MF_00252">
    <property type="entry name" value="Lys_tRNA_synth_class2"/>
    <property type="match status" value="1"/>
</dbReference>
<comment type="similarity">
    <text evidence="1 9">Belongs to the class-II aminoacyl-tRNA synthetase family.</text>
</comment>
<keyword evidence="7 9" id="KW-0030">Aminoacyl-tRNA synthetase</keyword>
<dbReference type="InterPro" id="IPR004365">
    <property type="entry name" value="NA-bd_OB_tRNA"/>
</dbReference>
<dbReference type="CDD" id="cd00775">
    <property type="entry name" value="LysRS_core"/>
    <property type="match status" value="1"/>
</dbReference>
<dbReference type="InterPro" id="IPR012340">
    <property type="entry name" value="NA-bd_OB-fold"/>
</dbReference>
<dbReference type="InterPro" id="IPR006195">
    <property type="entry name" value="aa-tRNA-synth_II"/>
</dbReference>
<evidence type="ECO:0000256" key="2">
    <source>
        <dbReference type="ARBA" id="ARBA00022598"/>
    </source>
</evidence>
<evidence type="ECO:0000256" key="6">
    <source>
        <dbReference type="ARBA" id="ARBA00022917"/>
    </source>
</evidence>
<keyword evidence="9" id="KW-0963">Cytoplasm</keyword>
<dbReference type="InterPro" id="IPR045864">
    <property type="entry name" value="aa-tRNA-synth_II/BPL/LPL"/>
</dbReference>
<dbReference type="PROSITE" id="PS50862">
    <property type="entry name" value="AA_TRNA_LIGASE_II"/>
    <property type="match status" value="1"/>
</dbReference>
<keyword evidence="4 9" id="KW-0547">Nucleotide-binding</keyword>
<feature type="binding site" evidence="9">
    <location>
        <position position="410"/>
    </location>
    <ligand>
        <name>Mg(2+)</name>
        <dbReference type="ChEBI" id="CHEBI:18420"/>
        <label>2</label>
    </ligand>
</feature>
<evidence type="ECO:0000256" key="7">
    <source>
        <dbReference type="ARBA" id="ARBA00023146"/>
    </source>
</evidence>
<dbReference type="GO" id="GO:0005829">
    <property type="term" value="C:cytosol"/>
    <property type="evidence" value="ECO:0007669"/>
    <property type="project" value="TreeGrafter"/>
</dbReference>
<organism evidence="12">
    <name type="scientific">Desulfobacca acetoxidans</name>
    <dbReference type="NCBI Taxonomy" id="60893"/>
    <lineage>
        <taxon>Bacteria</taxon>
        <taxon>Pseudomonadati</taxon>
        <taxon>Thermodesulfobacteriota</taxon>
        <taxon>Desulfobaccia</taxon>
        <taxon>Desulfobaccales</taxon>
        <taxon>Desulfobaccaceae</taxon>
        <taxon>Desulfobacca</taxon>
    </lineage>
</organism>
<evidence type="ECO:0000256" key="8">
    <source>
        <dbReference type="ARBA" id="ARBA00048573"/>
    </source>
</evidence>
<dbReference type="EMBL" id="DTKJ01000055">
    <property type="protein sequence ID" value="HGZ12085.1"/>
    <property type="molecule type" value="Genomic_DNA"/>
</dbReference>
<dbReference type="NCBIfam" id="NF001756">
    <property type="entry name" value="PRK00484.1"/>
    <property type="match status" value="1"/>
</dbReference>